<accession>A0A409YZ89</accession>
<dbReference type="AlphaFoldDB" id="A0A409YZ89"/>
<protein>
    <recommendedName>
        <fullName evidence="3">N-acetyltransferase domain-containing protein</fullName>
    </recommendedName>
</protein>
<evidence type="ECO:0008006" key="3">
    <source>
        <dbReference type="Google" id="ProtNLM"/>
    </source>
</evidence>
<dbReference type="EMBL" id="NHTK01000066">
    <property type="protein sequence ID" value="PPR08233.1"/>
    <property type="molecule type" value="Genomic_DNA"/>
</dbReference>
<organism evidence="1 2">
    <name type="scientific">Panaeolus cyanescens</name>
    <dbReference type="NCBI Taxonomy" id="181874"/>
    <lineage>
        <taxon>Eukaryota</taxon>
        <taxon>Fungi</taxon>
        <taxon>Dikarya</taxon>
        <taxon>Basidiomycota</taxon>
        <taxon>Agaricomycotina</taxon>
        <taxon>Agaricomycetes</taxon>
        <taxon>Agaricomycetidae</taxon>
        <taxon>Agaricales</taxon>
        <taxon>Agaricineae</taxon>
        <taxon>Galeropsidaceae</taxon>
        <taxon>Panaeolus</taxon>
    </lineage>
</organism>
<dbReference type="Gene3D" id="3.40.630.30">
    <property type="match status" value="1"/>
</dbReference>
<reference evidence="1 2" key="1">
    <citation type="journal article" date="2018" name="Evol. Lett.">
        <title>Horizontal gene cluster transfer increased hallucinogenic mushroom diversity.</title>
        <authorList>
            <person name="Reynolds H.T."/>
            <person name="Vijayakumar V."/>
            <person name="Gluck-Thaler E."/>
            <person name="Korotkin H.B."/>
            <person name="Matheny P.B."/>
            <person name="Slot J.C."/>
        </authorList>
    </citation>
    <scope>NUCLEOTIDE SEQUENCE [LARGE SCALE GENOMIC DNA]</scope>
    <source>
        <strain evidence="1 2">2629</strain>
    </source>
</reference>
<gene>
    <name evidence="1" type="ORF">CVT24_001309</name>
</gene>
<name>A0A409YZ89_9AGAR</name>
<dbReference type="InParanoid" id="A0A409YZ89"/>
<dbReference type="Proteomes" id="UP000284842">
    <property type="component" value="Unassembled WGS sequence"/>
</dbReference>
<proteinExistence type="predicted"/>
<sequence>MDSDGITLRSLQNEDLPALRTFVINTFGRKEPISVFLNTSLDAFTAYYDAFSHLCDMPTSMIACTSSNEIVSCFLTTPLDMTPNSLQRLHKIVAKLATGPFAEDLAGYLALDAFMLDHYLRDKSIIDQRGLIITFCATADGFEGKRLMRRLCCQSLLRAKELGWNFFTVDCTNPATHYLSRGLKFQDKAEIPFAELVWDGRKPLLGMKGSVLVTQKDLRTFDMSEVVWLQSVGRRTPNSEFPPYAKL</sequence>
<keyword evidence="2" id="KW-1185">Reference proteome</keyword>
<comment type="caution">
    <text evidence="1">The sequence shown here is derived from an EMBL/GenBank/DDBJ whole genome shotgun (WGS) entry which is preliminary data.</text>
</comment>
<evidence type="ECO:0000313" key="1">
    <source>
        <dbReference type="EMBL" id="PPR08233.1"/>
    </source>
</evidence>
<dbReference type="SUPFAM" id="SSF55729">
    <property type="entry name" value="Acyl-CoA N-acyltransferases (Nat)"/>
    <property type="match status" value="1"/>
</dbReference>
<evidence type="ECO:0000313" key="2">
    <source>
        <dbReference type="Proteomes" id="UP000284842"/>
    </source>
</evidence>
<dbReference type="InterPro" id="IPR016181">
    <property type="entry name" value="Acyl_CoA_acyltransferase"/>
</dbReference>